<name>A0A2P2LHC2_RHIMU</name>
<dbReference type="EMBL" id="GGEC01036867">
    <property type="protein sequence ID" value="MBX17351.1"/>
    <property type="molecule type" value="Transcribed_RNA"/>
</dbReference>
<evidence type="ECO:0000313" key="1">
    <source>
        <dbReference type="EMBL" id="MBX17351.1"/>
    </source>
</evidence>
<reference evidence="1" key="1">
    <citation type="submission" date="2018-02" db="EMBL/GenBank/DDBJ databases">
        <title>Rhizophora mucronata_Transcriptome.</title>
        <authorList>
            <person name="Meera S.P."/>
            <person name="Sreeshan A."/>
            <person name="Augustine A."/>
        </authorList>
    </citation>
    <scope>NUCLEOTIDE SEQUENCE</scope>
    <source>
        <tissue evidence="1">Leaf</tissue>
    </source>
</reference>
<organism evidence="1">
    <name type="scientific">Rhizophora mucronata</name>
    <name type="common">Asiatic mangrove</name>
    <dbReference type="NCBI Taxonomy" id="61149"/>
    <lineage>
        <taxon>Eukaryota</taxon>
        <taxon>Viridiplantae</taxon>
        <taxon>Streptophyta</taxon>
        <taxon>Embryophyta</taxon>
        <taxon>Tracheophyta</taxon>
        <taxon>Spermatophyta</taxon>
        <taxon>Magnoliopsida</taxon>
        <taxon>eudicotyledons</taxon>
        <taxon>Gunneridae</taxon>
        <taxon>Pentapetalae</taxon>
        <taxon>rosids</taxon>
        <taxon>fabids</taxon>
        <taxon>Malpighiales</taxon>
        <taxon>Rhizophoraceae</taxon>
        <taxon>Rhizophora</taxon>
    </lineage>
</organism>
<dbReference type="AlphaFoldDB" id="A0A2P2LHC2"/>
<accession>A0A2P2LHC2</accession>
<proteinExistence type="predicted"/>
<protein>
    <submittedName>
        <fullName evidence="1">Uncharacterized protein LOC105127223 isoform X1</fullName>
    </submittedName>
</protein>
<sequence length="47" mass="5641">MGRVWVRPEGAFKAREEFAIKNRCWAHDCLSRFREILEGETSEQSWK</sequence>